<evidence type="ECO:0000259" key="11">
    <source>
        <dbReference type="PROSITE" id="PS50188"/>
    </source>
</evidence>
<evidence type="ECO:0000256" key="8">
    <source>
        <dbReference type="SAM" id="MobiDB-lite"/>
    </source>
</evidence>
<evidence type="ECO:0000256" key="1">
    <source>
        <dbReference type="ARBA" id="ARBA00022588"/>
    </source>
</evidence>
<dbReference type="Proteomes" id="UP001591681">
    <property type="component" value="Unassembled WGS sequence"/>
</dbReference>
<dbReference type="InterPro" id="IPR017907">
    <property type="entry name" value="Znf_RING_CS"/>
</dbReference>
<evidence type="ECO:0000259" key="9">
    <source>
        <dbReference type="PROSITE" id="PS50089"/>
    </source>
</evidence>
<dbReference type="InterPro" id="IPR003877">
    <property type="entry name" value="SPRY_dom"/>
</dbReference>
<dbReference type="PROSITE" id="PS50119">
    <property type="entry name" value="ZF_BBOX"/>
    <property type="match status" value="1"/>
</dbReference>
<name>A0ABD1KNH5_9TELE</name>
<evidence type="ECO:0000256" key="7">
    <source>
        <dbReference type="SAM" id="Coils"/>
    </source>
</evidence>
<evidence type="ECO:0000256" key="3">
    <source>
        <dbReference type="ARBA" id="ARBA00022771"/>
    </source>
</evidence>
<dbReference type="Pfam" id="PF13765">
    <property type="entry name" value="PRY"/>
    <property type="match status" value="1"/>
</dbReference>
<feature type="domain" description="RING-type" evidence="9">
    <location>
        <begin position="18"/>
        <end position="58"/>
    </location>
</feature>
<dbReference type="PANTHER" id="PTHR25465:SF32">
    <property type="entry name" value="BLOODTHIRSTY-RELATED GENE FAMILY, MEMBER 16 ISOFORM X1-RELATED"/>
    <property type="match status" value="1"/>
</dbReference>
<dbReference type="GO" id="GO:0008270">
    <property type="term" value="F:zinc ion binding"/>
    <property type="evidence" value="ECO:0007669"/>
    <property type="project" value="UniProtKB-KW"/>
</dbReference>
<dbReference type="CDD" id="cd19769">
    <property type="entry name" value="Bbox2_TRIM16-like"/>
    <property type="match status" value="1"/>
</dbReference>
<evidence type="ECO:0000256" key="2">
    <source>
        <dbReference type="ARBA" id="ARBA00022723"/>
    </source>
</evidence>
<dbReference type="Pfam" id="PF25600">
    <property type="entry name" value="TRIM_CC"/>
    <property type="match status" value="1"/>
</dbReference>
<evidence type="ECO:0000256" key="6">
    <source>
        <dbReference type="PROSITE-ProRule" id="PRU00024"/>
    </source>
</evidence>
<keyword evidence="1" id="KW-0399">Innate immunity</keyword>
<dbReference type="InterPro" id="IPR051051">
    <property type="entry name" value="E3_ubiq-ligase_TRIM/RNF"/>
</dbReference>
<dbReference type="InterPro" id="IPR006574">
    <property type="entry name" value="PRY"/>
</dbReference>
<dbReference type="Pfam" id="PF13445">
    <property type="entry name" value="zf-RING_UBOX"/>
    <property type="match status" value="1"/>
</dbReference>
<dbReference type="InterPro" id="IPR058030">
    <property type="entry name" value="TRIM8/14/16/25/29/45/65_CC"/>
</dbReference>
<dbReference type="PROSITE" id="PS50188">
    <property type="entry name" value="B302_SPRY"/>
    <property type="match status" value="1"/>
</dbReference>
<dbReference type="GO" id="GO:0005737">
    <property type="term" value="C:cytoplasm"/>
    <property type="evidence" value="ECO:0007669"/>
    <property type="project" value="UniProtKB-ARBA"/>
</dbReference>
<dbReference type="InterPro" id="IPR001841">
    <property type="entry name" value="Znf_RING"/>
</dbReference>
<keyword evidence="3 6" id="KW-0863">Zinc-finger</keyword>
<reference evidence="12 13" key="1">
    <citation type="submission" date="2024-09" db="EMBL/GenBank/DDBJ databases">
        <title>A chromosome-level genome assembly of Gray's grenadier anchovy, Coilia grayii.</title>
        <authorList>
            <person name="Fu Z."/>
        </authorList>
    </citation>
    <scope>NUCLEOTIDE SEQUENCE [LARGE SCALE GENOMIC DNA]</scope>
    <source>
        <strain evidence="12">G4</strain>
        <tissue evidence="12">Muscle</tissue>
    </source>
</reference>
<dbReference type="InterPro" id="IPR013320">
    <property type="entry name" value="ConA-like_dom_sf"/>
</dbReference>
<dbReference type="FunFam" id="2.60.120.920:FF:000004">
    <property type="entry name" value="Butyrophilin subfamily 1 member A1"/>
    <property type="match status" value="1"/>
</dbReference>
<evidence type="ECO:0000256" key="4">
    <source>
        <dbReference type="ARBA" id="ARBA00022833"/>
    </source>
</evidence>
<dbReference type="PROSITE" id="PS00518">
    <property type="entry name" value="ZF_RING_1"/>
    <property type="match status" value="1"/>
</dbReference>
<dbReference type="Gene3D" id="4.10.830.40">
    <property type="match status" value="1"/>
</dbReference>
<keyword evidence="5" id="KW-0391">Immunity</keyword>
<dbReference type="InterPro" id="IPR043136">
    <property type="entry name" value="B30.2/SPRY_sf"/>
</dbReference>
<organism evidence="12 13">
    <name type="scientific">Coilia grayii</name>
    <name type="common">Gray's grenadier anchovy</name>
    <dbReference type="NCBI Taxonomy" id="363190"/>
    <lineage>
        <taxon>Eukaryota</taxon>
        <taxon>Metazoa</taxon>
        <taxon>Chordata</taxon>
        <taxon>Craniata</taxon>
        <taxon>Vertebrata</taxon>
        <taxon>Euteleostomi</taxon>
        <taxon>Actinopterygii</taxon>
        <taxon>Neopterygii</taxon>
        <taxon>Teleostei</taxon>
        <taxon>Clupei</taxon>
        <taxon>Clupeiformes</taxon>
        <taxon>Clupeoidei</taxon>
        <taxon>Engraulidae</taxon>
        <taxon>Coilinae</taxon>
        <taxon>Coilia</taxon>
    </lineage>
</organism>
<accession>A0ABD1KNH5</accession>
<feature type="domain" description="B box-type" evidence="10">
    <location>
        <begin position="177"/>
        <end position="217"/>
    </location>
</feature>
<dbReference type="GO" id="GO:0045087">
    <property type="term" value="P:innate immune response"/>
    <property type="evidence" value="ECO:0007669"/>
    <property type="project" value="UniProtKB-KW"/>
</dbReference>
<dbReference type="SUPFAM" id="SSF57850">
    <property type="entry name" value="RING/U-box"/>
    <property type="match status" value="1"/>
</dbReference>
<dbReference type="PANTHER" id="PTHR25465">
    <property type="entry name" value="B-BOX DOMAIN CONTAINING"/>
    <property type="match status" value="1"/>
</dbReference>
<gene>
    <name evidence="12" type="ORF">ACEWY4_002482</name>
</gene>
<dbReference type="InterPro" id="IPR013083">
    <property type="entry name" value="Znf_RING/FYVE/PHD"/>
</dbReference>
<evidence type="ECO:0000313" key="12">
    <source>
        <dbReference type="EMBL" id="KAL2100721.1"/>
    </source>
</evidence>
<evidence type="ECO:0000313" key="13">
    <source>
        <dbReference type="Proteomes" id="UP001591681"/>
    </source>
</evidence>
<dbReference type="SMART" id="SM00184">
    <property type="entry name" value="RING"/>
    <property type="match status" value="1"/>
</dbReference>
<dbReference type="SMART" id="SM00589">
    <property type="entry name" value="PRY"/>
    <property type="match status" value="1"/>
</dbReference>
<feature type="region of interest" description="Disordered" evidence="8">
    <location>
        <begin position="88"/>
        <end position="109"/>
    </location>
</feature>
<dbReference type="InterPro" id="IPR003879">
    <property type="entry name" value="Butyrophylin_SPRY"/>
</dbReference>
<keyword evidence="2" id="KW-0479">Metal-binding</keyword>
<dbReference type="SUPFAM" id="SSF49899">
    <property type="entry name" value="Concanavalin A-like lectins/glucanases"/>
    <property type="match status" value="1"/>
</dbReference>
<evidence type="ECO:0000256" key="5">
    <source>
        <dbReference type="ARBA" id="ARBA00022859"/>
    </source>
</evidence>
<comment type="caution">
    <text evidence="12">The sequence shown here is derived from an EMBL/GenBank/DDBJ whole genome shotgun (WGS) entry which is preliminary data.</text>
</comment>
<dbReference type="CDD" id="cd13733">
    <property type="entry name" value="SPRY_PRY_C-I_1"/>
    <property type="match status" value="1"/>
</dbReference>
<proteinExistence type="predicted"/>
<dbReference type="PRINTS" id="PR01407">
    <property type="entry name" value="BUTYPHLNCDUF"/>
</dbReference>
<feature type="domain" description="B30.2/SPRY" evidence="11">
    <location>
        <begin position="416"/>
        <end position="611"/>
    </location>
</feature>
<dbReference type="InterPro" id="IPR001870">
    <property type="entry name" value="B30.2/SPRY"/>
</dbReference>
<protein>
    <submittedName>
        <fullName evidence="12">Uncharacterized protein</fullName>
    </submittedName>
</protein>
<dbReference type="Pfam" id="PF00622">
    <property type="entry name" value="SPRY"/>
    <property type="match status" value="1"/>
</dbReference>
<dbReference type="InterPro" id="IPR027370">
    <property type="entry name" value="Znf-RING_euk"/>
</dbReference>
<dbReference type="SMART" id="SM00336">
    <property type="entry name" value="BBOX"/>
    <property type="match status" value="2"/>
</dbReference>
<feature type="coiled-coil region" evidence="7">
    <location>
        <begin position="297"/>
        <end position="324"/>
    </location>
</feature>
<dbReference type="PROSITE" id="PS50089">
    <property type="entry name" value="ZF_RING_2"/>
    <property type="match status" value="1"/>
</dbReference>
<dbReference type="InterPro" id="IPR000315">
    <property type="entry name" value="Znf_B-box"/>
</dbReference>
<keyword evidence="13" id="KW-1185">Reference proteome</keyword>
<keyword evidence="4" id="KW-0862">Zinc</keyword>
<dbReference type="SUPFAM" id="SSF57845">
    <property type="entry name" value="B-box zinc-binding domain"/>
    <property type="match status" value="1"/>
</dbReference>
<dbReference type="EMBL" id="JBHFQA010000003">
    <property type="protein sequence ID" value="KAL2100721.1"/>
    <property type="molecule type" value="Genomic_DNA"/>
</dbReference>
<dbReference type="Gene3D" id="3.30.40.10">
    <property type="entry name" value="Zinc/RING finger domain, C3HC4 (zinc finger)"/>
    <property type="match status" value="1"/>
</dbReference>
<sequence>MAQLAMTSDLLPESEMTCSICLELLCDPVSTPCGHNFCQGCIGGYWASVEVCMCPLCKRVFEERPKLSINRVLAAITNHCRTAQLDAEGQASQGGAPLPKPRAKGGAVAGDWTADDDLELDAAKGKAVLCDVCPGRKQRAVSCCMTCMASYCEEHVKPHHQTPFYRSHQLRDPVEALQGRTCPTHHRLLEVYCRTDQTCICSVCVLETHRTHTTVSVQTERIMKQKTLSRTELDIQTSIERKSLILADLRGRLLTAKNYARAEQAQLENLLGEVIRSVDRIRRELVDGMEQKQASVIGRAEQVVSRQEAELSRLQEVRARLEQQATSDDHIGFLQSYEAVNTPLQTELNQRQEEPEVDLELHFSLDEVKTALRDVQERLEDIRGGEIRYRHSVSLQESESMMSIRSMGKKDRSLKDVRRLRSGSAHKKVKGYLEEVSLNPVTAYPFLILSEDRKQVKRGEKLQFYRNSTQRFDVWSCVLAKEGFQSGRHYWEVTVGESKDWKLGVALESAQRKGLFDMSPSSGYYALWWGGSQLRPLTPPPLGKVKVTNKLKRVGVFLDCEEGHVIFYNAKTGSELYNFTTAPFRERVLPLFGTGDKDIPLVLASVLDGHP</sequence>
<dbReference type="Gene3D" id="3.30.160.60">
    <property type="entry name" value="Classic Zinc Finger"/>
    <property type="match status" value="1"/>
</dbReference>
<dbReference type="Gene3D" id="2.60.120.920">
    <property type="match status" value="1"/>
</dbReference>
<dbReference type="SMART" id="SM00449">
    <property type="entry name" value="SPRY"/>
    <property type="match status" value="1"/>
</dbReference>
<keyword evidence="7" id="KW-0175">Coiled coil</keyword>
<evidence type="ECO:0000259" key="10">
    <source>
        <dbReference type="PROSITE" id="PS50119"/>
    </source>
</evidence>
<dbReference type="Pfam" id="PF00643">
    <property type="entry name" value="zf-B_box"/>
    <property type="match status" value="1"/>
</dbReference>
<dbReference type="AlphaFoldDB" id="A0ABD1KNH5"/>